<proteinExistence type="inferred from homology"/>
<dbReference type="Gene3D" id="1.10.10.10">
    <property type="entry name" value="Winged helix-like DNA-binding domain superfamily/Winged helix DNA-binding domain"/>
    <property type="match status" value="1"/>
</dbReference>
<name>A0A0K6IKY2_9GAMM</name>
<dbReference type="PRINTS" id="PR00035">
    <property type="entry name" value="HTHGNTR"/>
</dbReference>
<dbReference type="InterPro" id="IPR015421">
    <property type="entry name" value="PyrdxlP-dep_Trfase_major"/>
</dbReference>
<dbReference type="EMBL" id="CYHG01000004">
    <property type="protein sequence ID" value="CUB03736.1"/>
    <property type="molecule type" value="Genomic_DNA"/>
</dbReference>
<evidence type="ECO:0000313" key="7">
    <source>
        <dbReference type="EMBL" id="CUB03736.1"/>
    </source>
</evidence>
<dbReference type="CDD" id="cd07377">
    <property type="entry name" value="WHTH_GntR"/>
    <property type="match status" value="1"/>
</dbReference>
<dbReference type="PANTHER" id="PTHR46577:SF1">
    <property type="entry name" value="HTH-TYPE TRANSCRIPTIONAL REGULATORY PROTEIN GABR"/>
    <property type="match status" value="1"/>
</dbReference>
<evidence type="ECO:0000256" key="5">
    <source>
        <dbReference type="ARBA" id="ARBA00023163"/>
    </source>
</evidence>
<dbReference type="InterPro" id="IPR015424">
    <property type="entry name" value="PyrdxlP-dep_Trfase"/>
</dbReference>
<sequence length="469" mass="53105">MIASLSLSLEENSTPRYEQLRQQLLQAMDQGRLKEGDKLPSSRTLAQMLGVSRSVIMQAYDQLISEGVLASQPKRGVYVAQQASFVPAPMAVKSAPTPLVMAQFDSGADVSVFPNKEWAASMRRAWLNPDPKLLKGEYEAGYPPLQQAICEYLFALRGMECRPEQVILVAGNYDALALLQHALANKVQHWLLEEPTYPPLRSGFQGISTLPLDVTDQGPRLVDIAEPWAAVLTPNRQYPLGISSNSATRESWLSSVADGHNFVIEDDYDNEFLYQGGGLKPWFQVAQQRQETCDRVFYIGSFSKVLFRGLRLGFIVAPENLVRQVRQSQKELGLFASQTLQPVVADFLNNGTFYRHLNRMRRHYRSKRDRLLKLLETHLGTWFTWQKPSGGLHIVTYVKDEFSSEQWCRELDEHCLQSGLRLSWLQQHYTAQESAPKGLVLGFSAPSEEQLQTWITRISEVCQLLSARQ</sequence>
<dbReference type="CDD" id="cd00609">
    <property type="entry name" value="AAT_like"/>
    <property type="match status" value="1"/>
</dbReference>
<dbReference type="PANTHER" id="PTHR46577">
    <property type="entry name" value="HTH-TYPE TRANSCRIPTIONAL REGULATORY PROTEIN GABR"/>
    <property type="match status" value="1"/>
</dbReference>
<keyword evidence="3" id="KW-0805">Transcription regulation</keyword>
<accession>A0A0K6IKY2</accession>
<keyword evidence="8" id="KW-1185">Reference proteome</keyword>
<dbReference type="RefSeq" id="WP_055462692.1">
    <property type="nucleotide sequence ID" value="NZ_CYHG01000004.1"/>
</dbReference>
<dbReference type="PROSITE" id="PS50949">
    <property type="entry name" value="HTH_GNTR"/>
    <property type="match status" value="1"/>
</dbReference>
<dbReference type="STRING" id="1137284.GCA_001418205_01587"/>
<dbReference type="Gene3D" id="3.40.640.10">
    <property type="entry name" value="Type I PLP-dependent aspartate aminotransferase-like (Major domain)"/>
    <property type="match status" value="1"/>
</dbReference>
<dbReference type="InterPro" id="IPR051446">
    <property type="entry name" value="HTH_trans_reg/aminotransferase"/>
</dbReference>
<feature type="domain" description="HTH gntR-type" evidence="6">
    <location>
        <begin position="14"/>
        <end position="82"/>
    </location>
</feature>
<dbReference type="GO" id="GO:0003700">
    <property type="term" value="F:DNA-binding transcription factor activity"/>
    <property type="evidence" value="ECO:0007669"/>
    <property type="project" value="InterPro"/>
</dbReference>
<evidence type="ECO:0000256" key="2">
    <source>
        <dbReference type="ARBA" id="ARBA00022898"/>
    </source>
</evidence>
<evidence type="ECO:0000313" key="8">
    <source>
        <dbReference type="Proteomes" id="UP000182769"/>
    </source>
</evidence>
<dbReference type="SMART" id="SM00345">
    <property type="entry name" value="HTH_GNTR"/>
    <property type="match status" value="1"/>
</dbReference>
<dbReference type="InterPro" id="IPR004839">
    <property type="entry name" value="Aminotransferase_I/II_large"/>
</dbReference>
<dbReference type="Pfam" id="PF00392">
    <property type="entry name" value="GntR"/>
    <property type="match status" value="1"/>
</dbReference>
<evidence type="ECO:0000256" key="1">
    <source>
        <dbReference type="ARBA" id="ARBA00005384"/>
    </source>
</evidence>
<evidence type="ECO:0000256" key="3">
    <source>
        <dbReference type="ARBA" id="ARBA00023015"/>
    </source>
</evidence>
<dbReference type="InterPro" id="IPR000524">
    <property type="entry name" value="Tscrpt_reg_HTH_GntR"/>
</dbReference>
<comment type="similarity">
    <text evidence="1">In the C-terminal section; belongs to the class-I pyridoxal-phosphate-dependent aminotransferase family.</text>
</comment>
<dbReference type="InterPro" id="IPR036388">
    <property type="entry name" value="WH-like_DNA-bd_sf"/>
</dbReference>
<dbReference type="SUPFAM" id="SSF46785">
    <property type="entry name" value="Winged helix' DNA-binding domain"/>
    <property type="match status" value="1"/>
</dbReference>
<dbReference type="Pfam" id="PF00155">
    <property type="entry name" value="Aminotran_1_2"/>
    <property type="match status" value="1"/>
</dbReference>
<dbReference type="GO" id="GO:0030170">
    <property type="term" value="F:pyridoxal phosphate binding"/>
    <property type="evidence" value="ECO:0007669"/>
    <property type="project" value="InterPro"/>
</dbReference>
<dbReference type="SUPFAM" id="SSF53383">
    <property type="entry name" value="PLP-dependent transferases"/>
    <property type="match status" value="1"/>
</dbReference>
<evidence type="ECO:0000259" key="6">
    <source>
        <dbReference type="PROSITE" id="PS50949"/>
    </source>
</evidence>
<organism evidence="7 8">
    <name type="scientific">Marinomonas fungiae</name>
    <dbReference type="NCBI Taxonomy" id="1137284"/>
    <lineage>
        <taxon>Bacteria</taxon>
        <taxon>Pseudomonadati</taxon>
        <taxon>Pseudomonadota</taxon>
        <taxon>Gammaproteobacteria</taxon>
        <taxon>Oceanospirillales</taxon>
        <taxon>Oceanospirillaceae</taxon>
        <taxon>Marinomonas</taxon>
    </lineage>
</organism>
<dbReference type="GO" id="GO:0003677">
    <property type="term" value="F:DNA binding"/>
    <property type="evidence" value="ECO:0007669"/>
    <property type="project" value="UniProtKB-KW"/>
</dbReference>
<dbReference type="OrthoDB" id="9808770at2"/>
<gene>
    <name evidence="7" type="ORF">Ga0061065_104167</name>
</gene>
<reference evidence="8" key="1">
    <citation type="submission" date="2015-08" db="EMBL/GenBank/DDBJ databases">
        <authorList>
            <person name="Varghese N."/>
        </authorList>
    </citation>
    <scope>NUCLEOTIDE SEQUENCE [LARGE SCALE GENOMIC DNA]</scope>
    <source>
        <strain evidence="8">JCM 18476</strain>
    </source>
</reference>
<keyword evidence="2" id="KW-0663">Pyridoxal phosphate</keyword>
<keyword evidence="4" id="KW-0238">DNA-binding</keyword>
<dbReference type="InterPro" id="IPR036390">
    <property type="entry name" value="WH_DNA-bd_sf"/>
</dbReference>
<evidence type="ECO:0000256" key="4">
    <source>
        <dbReference type="ARBA" id="ARBA00023125"/>
    </source>
</evidence>
<dbReference type="AlphaFoldDB" id="A0A0K6IKY2"/>
<protein>
    <submittedName>
        <fullName evidence="7">Transcriptional regulator, GntR family</fullName>
    </submittedName>
</protein>
<dbReference type="Proteomes" id="UP000182769">
    <property type="component" value="Unassembled WGS sequence"/>
</dbReference>
<keyword evidence="5" id="KW-0804">Transcription</keyword>